<evidence type="ECO:0000259" key="2">
    <source>
        <dbReference type="Pfam" id="PF01464"/>
    </source>
</evidence>
<dbReference type="SUPFAM" id="SSF53955">
    <property type="entry name" value="Lysozyme-like"/>
    <property type="match status" value="1"/>
</dbReference>
<protein>
    <submittedName>
        <fullName evidence="3">Lytic murein transglycosylase</fullName>
    </submittedName>
</protein>
<feature type="domain" description="Transglycosylase SLT" evidence="2">
    <location>
        <begin position="97"/>
        <end position="205"/>
    </location>
</feature>
<evidence type="ECO:0000256" key="1">
    <source>
        <dbReference type="ARBA" id="ARBA00007734"/>
    </source>
</evidence>
<organism evidence="3 4">
    <name type="scientific">Bdellovibrio bacteriovorus</name>
    <dbReference type="NCBI Taxonomy" id="959"/>
    <lineage>
        <taxon>Bacteria</taxon>
        <taxon>Pseudomonadati</taxon>
        <taxon>Bdellovibrionota</taxon>
        <taxon>Bdellovibrionia</taxon>
        <taxon>Bdellovibrionales</taxon>
        <taxon>Pseudobdellovibrionaceae</taxon>
        <taxon>Bdellovibrio</taxon>
    </lineage>
</organism>
<accession>A0A150WHJ0</accession>
<comment type="caution">
    <text evidence="3">The sequence shown here is derived from an EMBL/GenBank/DDBJ whole genome shotgun (WGS) entry which is preliminary data.</text>
</comment>
<keyword evidence="4" id="KW-1185">Reference proteome</keyword>
<proteinExistence type="inferred from homology"/>
<sequence>MKTKHLKIGLALITATLTMALFNNFNFVSFKFPAVLESVLESARVSHAKELLGKKYSGSDAEKMGGQKALNLMIQKKIQSSLGPKYKAQARAIARTVIAESAKYELDPVFVLAVIATESKFNPEAIGSVGEIGLMQIRPETAKWMAQKIGMKWKGKESLKNPTVNIKLGTAYMDYLRNKFTSKPARYVSAYNMGPLNVRRLVAKNVVPAEYNSKVMKNYKDLYAKIADKAPRMVATN</sequence>
<dbReference type="EMBL" id="LUKE01000004">
    <property type="protein sequence ID" value="KYG63086.1"/>
    <property type="molecule type" value="Genomic_DNA"/>
</dbReference>
<evidence type="ECO:0000313" key="4">
    <source>
        <dbReference type="Proteomes" id="UP000075320"/>
    </source>
</evidence>
<gene>
    <name evidence="3" type="ORF">AZI86_15310</name>
</gene>
<dbReference type="AlphaFoldDB" id="A0A150WHJ0"/>
<dbReference type="InterPro" id="IPR023346">
    <property type="entry name" value="Lysozyme-like_dom_sf"/>
</dbReference>
<dbReference type="PANTHER" id="PTHR37423">
    <property type="entry name" value="SOLUBLE LYTIC MUREIN TRANSGLYCOSYLASE-RELATED"/>
    <property type="match status" value="1"/>
</dbReference>
<dbReference type="CDD" id="cd16896">
    <property type="entry name" value="LT_Slt70-like"/>
    <property type="match status" value="1"/>
</dbReference>
<dbReference type="PANTHER" id="PTHR37423:SF2">
    <property type="entry name" value="MEMBRANE-BOUND LYTIC MUREIN TRANSGLYCOSYLASE C"/>
    <property type="match status" value="1"/>
</dbReference>
<dbReference type="Pfam" id="PF01464">
    <property type="entry name" value="SLT"/>
    <property type="match status" value="1"/>
</dbReference>
<name>A0A150WHJ0_BDEBC</name>
<dbReference type="RefSeq" id="WP_061836161.1">
    <property type="nucleotide sequence ID" value="NZ_LUKE01000004.1"/>
</dbReference>
<dbReference type="InterPro" id="IPR008258">
    <property type="entry name" value="Transglycosylase_SLT_dom_1"/>
</dbReference>
<comment type="similarity">
    <text evidence="1">Belongs to the transglycosylase Slt family.</text>
</comment>
<dbReference type="Proteomes" id="UP000075320">
    <property type="component" value="Unassembled WGS sequence"/>
</dbReference>
<reference evidence="3 4" key="1">
    <citation type="submission" date="2016-03" db="EMBL/GenBank/DDBJ databases">
        <authorList>
            <person name="Ploux O."/>
        </authorList>
    </citation>
    <scope>NUCLEOTIDE SEQUENCE [LARGE SCALE GENOMIC DNA]</scope>
    <source>
        <strain evidence="3 4">R0</strain>
    </source>
</reference>
<evidence type="ECO:0000313" key="3">
    <source>
        <dbReference type="EMBL" id="KYG63086.1"/>
    </source>
</evidence>
<dbReference type="Gene3D" id="1.10.530.10">
    <property type="match status" value="1"/>
</dbReference>
<dbReference type="OrthoDB" id="5290697at2"/>